<dbReference type="InterPro" id="IPR023485">
    <property type="entry name" value="Ptyr_pPase"/>
</dbReference>
<keyword evidence="4" id="KW-0904">Protein phosphatase</keyword>
<proteinExistence type="inferred from homology"/>
<evidence type="ECO:0000256" key="4">
    <source>
        <dbReference type="ARBA" id="ARBA00022912"/>
    </source>
</evidence>
<dbReference type="Gene3D" id="3.40.50.2300">
    <property type="match status" value="1"/>
</dbReference>
<evidence type="ECO:0000256" key="2">
    <source>
        <dbReference type="ARBA" id="ARBA00013064"/>
    </source>
</evidence>
<reference evidence="6" key="2">
    <citation type="submission" date="2023-02" db="EMBL/GenBank/DDBJ databases">
        <authorList>
            <person name="Rayyan A."/>
            <person name="Meyer T."/>
            <person name="Kyndt J.A."/>
        </authorList>
    </citation>
    <scope>NUCLEOTIDE SEQUENCE</scope>
    <source>
        <strain evidence="6">DSM 9987</strain>
    </source>
</reference>
<dbReference type="Pfam" id="PF01451">
    <property type="entry name" value="LMWPc"/>
    <property type="match status" value="1"/>
</dbReference>
<reference evidence="6" key="1">
    <citation type="journal article" date="2023" name="Microbiol Resour">
        <title>Genome Sequences of Rhodoplanes serenus and Two Thermotolerant Strains, Rhodoplanes tepidamans and 'Rhodoplanes cryptolactis,' Further Refine the Genus.</title>
        <authorList>
            <person name="Rayyan A.A."/>
            <person name="Kyndt J.A."/>
        </authorList>
    </citation>
    <scope>NUCLEOTIDE SEQUENCE</scope>
    <source>
        <strain evidence="6">DSM 9987</strain>
    </source>
</reference>
<gene>
    <name evidence="6" type="ORF">PQJ73_04630</name>
</gene>
<evidence type="ECO:0000259" key="5">
    <source>
        <dbReference type="SMART" id="SM00226"/>
    </source>
</evidence>
<dbReference type="EC" id="3.1.3.48" evidence="2"/>
<dbReference type="InterPro" id="IPR036196">
    <property type="entry name" value="Ptyr_pPase_sf"/>
</dbReference>
<dbReference type="SMART" id="SM00226">
    <property type="entry name" value="LMWPc"/>
    <property type="match status" value="1"/>
</dbReference>
<dbReference type="PRINTS" id="PR00719">
    <property type="entry name" value="LMWPTPASE"/>
</dbReference>
<keyword evidence="7" id="KW-1185">Reference proteome</keyword>
<name>A0ABT5J5R0_RHOTP</name>
<dbReference type="RefSeq" id="WP_272775805.1">
    <property type="nucleotide sequence ID" value="NZ_JAQQLI010000004.1"/>
</dbReference>
<evidence type="ECO:0000256" key="1">
    <source>
        <dbReference type="ARBA" id="ARBA00011063"/>
    </source>
</evidence>
<sequence>MSPEKPAVLFVCLGNICRSPLAEAAFRAEAERIGLAVEIDSAGTGSWHVGEPPDRRAQAVARRYGVEIGHCRARQVTRDDFSRFTHVVALDESVLVTLHRLRPRGAPAEVKLLLDYVDGRAGEGVADPYYGGDDGFEITWADVTSGAAALARRIAGG</sequence>
<accession>A0ABT5J5R0</accession>
<feature type="domain" description="Phosphotyrosine protein phosphatase I" evidence="5">
    <location>
        <begin position="6"/>
        <end position="153"/>
    </location>
</feature>
<dbReference type="Proteomes" id="UP001165652">
    <property type="component" value="Unassembled WGS sequence"/>
</dbReference>
<protein>
    <recommendedName>
        <fullName evidence="2">protein-tyrosine-phosphatase</fullName>
        <ecNumber evidence="2">3.1.3.48</ecNumber>
    </recommendedName>
</protein>
<evidence type="ECO:0000256" key="3">
    <source>
        <dbReference type="ARBA" id="ARBA00022801"/>
    </source>
</evidence>
<dbReference type="SUPFAM" id="SSF52788">
    <property type="entry name" value="Phosphotyrosine protein phosphatases I"/>
    <property type="match status" value="1"/>
</dbReference>
<dbReference type="CDD" id="cd16343">
    <property type="entry name" value="LMWPTP"/>
    <property type="match status" value="1"/>
</dbReference>
<dbReference type="PANTHER" id="PTHR11717">
    <property type="entry name" value="LOW MOLECULAR WEIGHT PROTEIN TYROSINE PHOSPHATASE"/>
    <property type="match status" value="1"/>
</dbReference>
<keyword evidence="3" id="KW-0378">Hydrolase</keyword>
<comment type="similarity">
    <text evidence="1">Belongs to the low molecular weight phosphotyrosine protein phosphatase family.</text>
</comment>
<evidence type="ECO:0000313" key="7">
    <source>
        <dbReference type="Proteomes" id="UP001165652"/>
    </source>
</evidence>
<dbReference type="EMBL" id="JAQQLI010000004">
    <property type="protein sequence ID" value="MDC7784961.1"/>
    <property type="molecule type" value="Genomic_DNA"/>
</dbReference>
<dbReference type="InterPro" id="IPR050438">
    <property type="entry name" value="LMW_PTPase"/>
</dbReference>
<dbReference type="PANTHER" id="PTHR11717:SF7">
    <property type="entry name" value="LOW MOLECULAR WEIGHT PHOSPHOTYROSINE PROTEIN PHOSPHATASE"/>
    <property type="match status" value="1"/>
</dbReference>
<evidence type="ECO:0000313" key="6">
    <source>
        <dbReference type="EMBL" id="MDC7784961.1"/>
    </source>
</evidence>
<dbReference type="InterPro" id="IPR017867">
    <property type="entry name" value="Tyr_phospatase_low_mol_wt"/>
</dbReference>
<comment type="caution">
    <text evidence="6">The sequence shown here is derived from an EMBL/GenBank/DDBJ whole genome shotgun (WGS) entry which is preliminary data.</text>
</comment>
<organism evidence="6 7">
    <name type="scientific">Rhodoplanes tepidamans</name>
    <name type="common">Rhodoplanes cryptolactis</name>
    <dbReference type="NCBI Taxonomy" id="200616"/>
    <lineage>
        <taxon>Bacteria</taxon>
        <taxon>Pseudomonadati</taxon>
        <taxon>Pseudomonadota</taxon>
        <taxon>Alphaproteobacteria</taxon>
        <taxon>Hyphomicrobiales</taxon>
        <taxon>Nitrobacteraceae</taxon>
        <taxon>Rhodoplanes</taxon>
    </lineage>
</organism>